<dbReference type="EMBL" id="CAAALY010025150">
    <property type="protein sequence ID" value="VEL15598.1"/>
    <property type="molecule type" value="Genomic_DNA"/>
</dbReference>
<accession>A0A448WMR5</accession>
<comment type="caution">
    <text evidence="1">The sequence shown here is derived from an EMBL/GenBank/DDBJ whole genome shotgun (WGS) entry which is preliminary data.</text>
</comment>
<evidence type="ECO:0000313" key="2">
    <source>
        <dbReference type="Proteomes" id="UP000784294"/>
    </source>
</evidence>
<protein>
    <submittedName>
        <fullName evidence="1">Uncharacterized protein</fullName>
    </submittedName>
</protein>
<dbReference type="Proteomes" id="UP000784294">
    <property type="component" value="Unassembled WGS sequence"/>
</dbReference>
<evidence type="ECO:0000313" key="1">
    <source>
        <dbReference type="EMBL" id="VEL15598.1"/>
    </source>
</evidence>
<gene>
    <name evidence="1" type="ORF">PXEA_LOCUS9038</name>
</gene>
<keyword evidence="2" id="KW-1185">Reference proteome</keyword>
<proteinExistence type="predicted"/>
<organism evidence="1 2">
    <name type="scientific">Protopolystoma xenopodis</name>
    <dbReference type="NCBI Taxonomy" id="117903"/>
    <lineage>
        <taxon>Eukaryota</taxon>
        <taxon>Metazoa</taxon>
        <taxon>Spiralia</taxon>
        <taxon>Lophotrochozoa</taxon>
        <taxon>Platyhelminthes</taxon>
        <taxon>Monogenea</taxon>
        <taxon>Polyopisthocotylea</taxon>
        <taxon>Polystomatidea</taxon>
        <taxon>Polystomatidae</taxon>
        <taxon>Protopolystoma</taxon>
    </lineage>
</organism>
<sequence>MLLLKETLVAIQLGNRSPAVWPGSSRGPLFRLNTARMQPRREEADSSTDTAVGYAMDLGRLVPERLNLVLTREARKRMLRGKLVCRYRRLKLEADTGLAEEENQSEVLAEARILLEQALGEQKKSCISRNLLLHYC</sequence>
<name>A0A448WMR5_9PLAT</name>
<dbReference type="AlphaFoldDB" id="A0A448WMR5"/>
<reference evidence="1" key="1">
    <citation type="submission" date="2018-11" db="EMBL/GenBank/DDBJ databases">
        <authorList>
            <consortium name="Pathogen Informatics"/>
        </authorList>
    </citation>
    <scope>NUCLEOTIDE SEQUENCE</scope>
</reference>